<evidence type="ECO:0000256" key="7">
    <source>
        <dbReference type="ARBA" id="ARBA00047899"/>
    </source>
</evidence>
<keyword evidence="2" id="KW-0723">Serine/threonine-protein kinase</keyword>
<protein>
    <recommendedName>
        <fullName evidence="1">non-specific serine/threonine protein kinase</fullName>
        <ecNumber evidence="1">2.7.11.1</ecNumber>
    </recommendedName>
</protein>
<dbReference type="EC" id="2.7.11.1" evidence="1"/>
<dbReference type="AlphaFoldDB" id="A0A6G1KF93"/>
<dbReference type="InterPro" id="IPR000719">
    <property type="entry name" value="Prot_kinase_dom"/>
</dbReference>
<dbReference type="Proteomes" id="UP000799428">
    <property type="component" value="Unassembled WGS sequence"/>
</dbReference>
<evidence type="ECO:0000259" key="9">
    <source>
        <dbReference type="PROSITE" id="PS50011"/>
    </source>
</evidence>
<feature type="domain" description="Protein kinase" evidence="9">
    <location>
        <begin position="50"/>
        <end position="369"/>
    </location>
</feature>
<reference evidence="10" key="1">
    <citation type="journal article" date="2020" name="Stud. Mycol.">
        <title>101 Dothideomycetes genomes: a test case for predicting lifestyles and emergence of pathogens.</title>
        <authorList>
            <person name="Haridas S."/>
            <person name="Albert R."/>
            <person name="Binder M."/>
            <person name="Bloem J."/>
            <person name="Labutti K."/>
            <person name="Salamov A."/>
            <person name="Andreopoulos B."/>
            <person name="Baker S."/>
            <person name="Barry K."/>
            <person name="Bills G."/>
            <person name="Bluhm B."/>
            <person name="Cannon C."/>
            <person name="Castanera R."/>
            <person name="Culley D."/>
            <person name="Daum C."/>
            <person name="Ezra D."/>
            <person name="Gonzalez J."/>
            <person name="Henrissat B."/>
            <person name="Kuo A."/>
            <person name="Liang C."/>
            <person name="Lipzen A."/>
            <person name="Lutzoni F."/>
            <person name="Magnuson J."/>
            <person name="Mondo S."/>
            <person name="Nolan M."/>
            <person name="Ohm R."/>
            <person name="Pangilinan J."/>
            <person name="Park H.-J."/>
            <person name="Ramirez L."/>
            <person name="Alfaro M."/>
            <person name="Sun H."/>
            <person name="Tritt A."/>
            <person name="Yoshinaga Y."/>
            <person name="Zwiers L.-H."/>
            <person name="Turgeon B."/>
            <person name="Goodwin S."/>
            <person name="Spatafora J."/>
            <person name="Crous P."/>
            <person name="Grigoriev I."/>
        </authorList>
    </citation>
    <scope>NUCLEOTIDE SEQUENCE</scope>
    <source>
        <strain evidence="10">CBS 279.74</strain>
    </source>
</reference>
<dbReference type="GO" id="GO:0004674">
    <property type="term" value="F:protein serine/threonine kinase activity"/>
    <property type="evidence" value="ECO:0007669"/>
    <property type="project" value="UniProtKB-KW"/>
</dbReference>
<dbReference type="InterPro" id="IPR011009">
    <property type="entry name" value="Kinase-like_dom_sf"/>
</dbReference>
<keyword evidence="4" id="KW-0547">Nucleotide-binding</keyword>
<dbReference type="EMBL" id="MU005768">
    <property type="protein sequence ID" value="KAF2711142.1"/>
    <property type="molecule type" value="Genomic_DNA"/>
</dbReference>
<comment type="catalytic activity">
    <reaction evidence="7">
        <text>L-threonyl-[protein] + ATP = O-phospho-L-threonyl-[protein] + ADP + H(+)</text>
        <dbReference type="Rhea" id="RHEA:46608"/>
        <dbReference type="Rhea" id="RHEA-COMP:11060"/>
        <dbReference type="Rhea" id="RHEA-COMP:11605"/>
        <dbReference type="ChEBI" id="CHEBI:15378"/>
        <dbReference type="ChEBI" id="CHEBI:30013"/>
        <dbReference type="ChEBI" id="CHEBI:30616"/>
        <dbReference type="ChEBI" id="CHEBI:61977"/>
        <dbReference type="ChEBI" id="CHEBI:456216"/>
        <dbReference type="EC" id="2.7.11.1"/>
    </reaction>
</comment>
<evidence type="ECO:0000256" key="8">
    <source>
        <dbReference type="ARBA" id="ARBA00048679"/>
    </source>
</evidence>
<organism evidence="10 11">
    <name type="scientific">Pleomassaria siparia CBS 279.74</name>
    <dbReference type="NCBI Taxonomy" id="1314801"/>
    <lineage>
        <taxon>Eukaryota</taxon>
        <taxon>Fungi</taxon>
        <taxon>Dikarya</taxon>
        <taxon>Ascomycota</taxon>
        <taxon>Pezizomycotina</taxon>
        <taxon>Dothideomycetes</taxon>
        <taxon>Pleosporomycetidae</taxon>
        <taxon>Pleosporales</taxon>
        <taxon>Pleomassariaceae</taxon>
        <taxon>Pleomassaria</taxon>
    </lineage>
</organism>
<keyword evidence="6" id="KW-0067">ATP-binding</keyword>
<dbReference type="SMART" id="SM00220">
    <property type="entry name" value="S_TKc"/>
    <property type="match status" value="1"/>
</dbReference>
<comment type="catalytic activity">
    <reaction evidence="8">
        <text>L-seryl-[protein] + ATP = O-phospho-L-seryl-[protein] + ADP + H(+)</text>
        <dbReference type="Rhea" id="RHEA:17989"/>
        <dbReference type="Rhea" id="RHEA-COMP:9863"/>
        <dbReference type="Rhea" id="RHEA-COMP:11604"/>
        <dbReference type="ChEBI" id="CHEBI:15378"/>
        <dbReference type="ChEBI" id="CHEBI:29999"/>
        <dbReference type="ChEBI" id="CHEBI:30616"/>
        <dbReference type="ChEBI" id="CHEBI:83421"/>
        <dbReference type="ChEBI" id="CHEBI:456216"/>
        <dbReference type="EC" id="2.7.11.1"/>
    </reaction>
</comment>
<keyword evidence="3" id="KW-0808">Transferase</keyword>
<evidence type="ECO:0000256" key="6">
    <source>
        <dbReference type="ARBA" id="ARBA00022840"/>
    </source>
</evidence>
<keyword evidence="11" id="KW-1185">Reference proteome</keyword>
<evidence type="ECO:0000256" key="2">
    <source>
        <dbReference type="ARBA" id="ARBA00022527"/>
    </source>
</evidence>
<dbReference type="PROSITE" id="PS50011">
    <property type="entry name" value="PROTEIN_KINASE_DOM"/>
    <property type="match status" value="1"/>
</dbReference>
<evidence type="ECO:0000313" key="11">
    <source>
        <dbReference type="Proteomes" id="UP000799428"/>
    </source>
</evidence>
<dbReference type="OrthoDB" id="310217at2759"/>
<dbReference type="GO" id="GO:0005634">
    <property type="term" value="C:nucleus"/>
    <property type="evidence" value="ECO:0007669"/>
    <property type="project" value="TreeGrafter"/>
</dbReference>
<name>A0A6G1KF93_9PLEO</name>
<dbReference type="PANTHER" id="PTHR43671:SF98">
    <property type="entry name" value="SERINE_THREONINE-PROTEIN KINASE NEK11"/>
    <property type="match status" value="1"/>
</dbReference>
<evidence type="ECO:0000313" key="10">
    <source>
        <dbReference type="EMBL" id="KAF2711142.1"/>
    </source>
</evidence>
<dbReference type="PANTHER" id="PTHR43671">
    <property type="entry name" value="SERINE/THREONINE-PROTEIN KINASE NEK"/>
    <property type="match status" value="1"/>
</dbReference>
<proteinExistence type="predicted"/>
<keyword evidence="5 10" id="KW-0418">Kinase</keyword>
<dbReference type="Gene3D" id="1.10.510.10">
    <property type="entry name" value="Transferase(Phosphotransferase) domain 1"/>
    <property type="match status" value="1"/>
</dbReference>
<gene>
    <name evidence="10" type="ORF">K504DRAFT_524341</name>
</gene>
<sequence length="384" mass="43815">MQNSKQDSMKTEDYIAEKKKCLAQCNEANGIPDTSDWDEGPTGPESDTNGIAEELLGQGYEYMYSIVNAGGVSNNGIHVVKLVGTEEALLCKSLEQGHGNSEAWLLNRLYGHPNIPAVYGYIPGIKPDEPEADPWDPITTTSLDVPQSQTFDRVFMEFCEQGSLENLIKRYQERRSLRIPESFIWKVLESLAEALRFCHTGENVIDDDAGPSPFEDLPFANYAFEWDPIIHRDIYPQNVFLTNDKDSYPRVVLGDFGYAISRSQLEELQSTYRDTPKQDEWSEYPTHLRDEANDVMCVGYTIWNMCYCTNELIPIEFMHVHEAEMSEGMWSYSGELRDILNRLISSSDEERMDCKELLASIQQARHSLRSSLPVETLLLRRPLP</sequence>
<evidence type="ECO:0000256" key="1">
    <source>
        <dbReference type="ARBA" id="ARBA00012513"/>
    </source>
</evidence>
<evidence type="ECO:0000256" key="4">
    <source>
        <dbReference type="ARBA" id="ARBA00022741"/>
    </source>
</evidence>
<dbReference type="InterPro" id="IPR050660">
    <property type="entry name" value="NEK_Ser/Thr_kinase"/>
</dbReference>
<dbReference type="GO" id="GO:0005524">
    <property type="term" value="F:ATP binding"/>
    <property type="evidence" value="ECO:0007669"/>
    <property type="project" value="UniProtKB-KW"/>
</dbReference>
<accession>A0A6G1KF93</accession>
<evidence type="ECO:0000256" key="5">
    <source>
        <dbReference type="ARBA" id="ARBA00022777"/>
    </source>
</evidence>
<dbReference type="SUPFAM" id="SSF56112">
    <property type="entry name" value="Protein kinase-like (PK-like)"/>
    <property type="match status" value="1"/>
</dbReference>
<evidence type="ECO:0000256" key="3">
    <source>
        <dbReference type="ARBA" id="ARBA00022679"/>
    </source>
</evidence>